<gene>
    <name evidence="1" type="ORF">BWGOE11_48850</name>
</gene>
<dbReference type="PATRIC" id="fig|86662.23.peg.4897"/>
<reference evidence="1 2" key="1">
    <citation type="submission" date="2016-05" db="EMBL/GenBank/DDBJ databases">
        <title>Bacillus thuringiensis and Bacillus weihenstephanensis as novel biocontrol agents of wilt causing Verticillium species.</title>
        <authorList>
            <person name="Hollensteiner J."/>
            <person name="Wemheuer F."/>
            <person name="Harting R."/>
            <person name="Kolarzyk A."/>
            <person name="Diaz-Valerio S."/>
            <person name="Poehlein A."/>
            <person name="Brzuszkiewicz E."/>
            <person name="Nesemann K."/>
            <person name="Braus-Stromeyer S."/>
            <person name="Braus G."/>
            <person name="Daniel R."/>
            <person name="Liesegang H."/>
        </authorList>
    </citation>
    <scope>NUCLEOTIDE SEQUENCE [LARGE SCALE GENOMIC DNA]</scope>
    <source>
        <strain evidence="1 2">GOE11</strain>
    </source>
</reference>
<sequence length="60" mass="7117">MFRKKPILCKLCEKEIQTYEKTWIHMPFPASGMTNMKKYIERDGEVYCSSCIQVVNKVKL</sequence>
<evidence type="ECO:0000313" key="1">
    <source>
        <dbReference type="EMBL" id="OFD89106.1"/>
    </source>
</evidence>
<evidence type="ECO:0000313" key="2">
    <source>
        <dbReference type="Proteomes" id="UP000175835"/>
    </source>
</evidence>
<dbReference type="EMBL" id="LXLX01000049">
    <property type="protein sequence ID" value="OFD89106.1"/>
    <property type="molecule type" value="Genomic_DNA"/>
</dbReference>
<comment type="caution">
    <text evidence="1">The sequence shown here is derived from an EMBL/GenBank/DDBJ whole genome shotgun (WGS) entry which is preliminary data.</text>
</comment>
<accession>A0A1E8BIN3</accession>
<dbReference type="AlphaFoldDB" id="A0A1E8BIN3"/>
<protein>
    <recommendedName>
        <fullName evidence="3">Fe3+ hydroxamate ABC transporter substrate-binding protein</fullName>
    </recommendedName>
</protein>
<dbReference type="Proteomes" id="UP000175835">
    <property type="component" value="Unassembled WGS sequence"/>
</dbReference>
<evidence type="ECO:0008006" key="3">
    <source>
        <dbReference type="Google" id="ProtNLM"/>
    </source>
</evidence>
<proteinExistence type="predicted"/>
<name>A0A1E8BIN3_BACMY</name>
<organism evidence="1 2">
    <name type="scientific">Bacillus mycoides</name>
    <dbReference type="NCBI Taxonomy" id="1405"/>
    <lineage>
        <taxon>Bacteria</taxon>
        <taxon>Bacillati</taxon>
        <taxon>Bacillota</taxon>
        <taxon>Bacilli</taxon>
        <taxon>Bacillales</taxon>
        <taxon>Bacillaceae</taxon>
        <taxon>Bacillus</taxon>
        <taxon>Bacillus cereus group</taxon>
    </lineage>
</organism>
<dbReference type="RefSeq" id="WP_070140028.1">
    <property type="nucleotide sequence ID" value="NZ_LXLM01000046.1"/>
</dbReference>